<feature type="transmembrane region" description="Helical" evidence="8">
    <location>
        <begin position="350"/>
        <end position="372"/>
    </location>
</feature>
<name>A0A4R6ZRD7_9LIST</name>
<evidence type="ECO:0000256" key="8">
    <source>
        <dbReference type="SAM" id="Phobius"/>
    </source>
</evidence>
<keyword evidence="10" id="KW-1185">Reference proteome</keyword>
<dbReference type="GO" id="GO:0005886">
    <property type="term" value="C:plasma membrane"/>
    <property type="evidence" value="ECO:0007669"/>
    <property type="project" value="UniProtKB-SubCell"/>
</dbReference>
<comment type="caution">
    <text evidence="9">The sequence shown here is derived from an EMBL/GenBank/DDBJ whole genome shotgun (WGS) entry which is preliminary data.</text>
</comment>
<keyword evidence="3" id="KW-0813">Transport</keyword>
<dbReference type="PANTHER" id="PTHR42810">
    <property type="entry name" value="PURINE PERMEASE C1399.01C-RELATED"/>
    <property type="match status" value="1"/>
</dbReference>
<feature type="transmembrane region" description="Helical" evidence="8">
    <location>
        <begin position="318"/>
        <end position="344"/>
    </location>
</feature>
<reference evidence="9 10" key="1">
    <citation type="submission" date="2019-03" db="EMBL/GenBank/DDBJ databases">
        <title>Genomic Encyclopedia of Type Strains, Phase III (KMG-III): the genomes of soil and plant-associated and newly described type strains.</title>
        <authorList>
            <person name="Whitman W."/>
        </authorList>
    </citation>
    <scope>NUCLEOTIDE SEQUENCE [LARGE SCALE GENOMIC DNA]</scope>
    <source>
        <strain evidence="9 10">CECT 7972</strain>
    </source>
</reference>
<dbReference type="GO" id="GO:0042907">
    <property type="term" value="F:xanthine transmembrane transporter activity"/>
    <property type="evidence" value="ECO:0007669"/>
    <property type="project" value="TreeGrafter"/>
</dbReference>
<comment type="subcellular location">
    <subcellularLocation>
        <location evidence="1">Cell membrane</location>
        <topology evidence="1">Multi-pass membrane protein</topology>
    </subcellularLocation>
</comment>
<feature type="transmembrane region" description="Helical" evidence="8">
    <location>
        <begin position="239"/>
        <end position="258"/>
    </location>
</feature>
<feature type="transmembrane region" description="Helical" evidence="8">
    <location>
        <begin position="76"/>
        <end position="94"/>
    </location>
</feature>
<dbReference type="Proteomes" id="UP000295558">
    <property type="component" value="Unassembled WGS sequence"/>
</dbReference>
<evidence type="ECO:0000256" key="4">
    <source>
        <dbReference type="ARBA" id="ARBA00022475"/>
    </source>
</evidence>
<keyword evidence="6 8" id="KW-1133">Transmembrane helix</keyword>
<dbReference type="InterPro" id="IPR006043">
    <property type="entry name" value="NCS2"/>
</dbReference>
<organism evidence="9 10">
    <name type="scientific">Listeria rocourtiae</name>
    <dbReference type="NCBI Taxonomy" id="647910"/>
    <lineage>
        <taxon>Bacteria</taxon>
        <taxon>Bacillati</taxon>
        <taxon>Bacillota</taxon>
        <taxon>Bacilli</taxon>
        <taxon>Bacillales</taxon>
        <taxon>Listeriaceae</taxon>
        <taxon>Listeria</taxon>
    </lineage>
</organism>
<feature type="transmembrane region" description="Helical" evidence="8">
    <location>
        <begin position="384"/>
        <end position="402"/>
    </location>
</feature>
<evidence type="ECO:0000256" key="3">
    <source>
        <dbReference type="ARBA" id="ARBA00022448"/>
    </source>
</evidence>
<feature type="transmembrane region" description="Helical" evidence="8">
    <location>
        <begin position="136"/>
        <end position="158"/>
    </location>
</feature>
<feature type="transmembrane region" description="Helical" evidence="8">
    <location>
        <begin position="100"/>
        <end position="124"/>
    </location>
</feature>
<gene>
    <name evidence="9" type="ORF">DFP96_101156</name>
</gene>
<dbReference type="Pfam" id="PF00860">
    <property type="entry name" value="Xan_ur_permease"/>
    <property type="match status" value="1"/>
</dbReference>
<dbReference type="PANTHER" id="PTHR42810:SF4">
    <property type="entry name" value="URIC ACID TRANSPORTER UACT"/>
    <property type="match status" value="1"/>
</dbReference>
<evidence type="ECO:0000256" key="6">
    <source>
        <dbReference type="ARBA" id="ARBA00022989"/>
    </source>
</evidence>
<keyword evidence="7 8" id="KW-0472">Membrane</keyword>
<evidence type="ECO:0000256" key="5">
    <source>
        <dbReference type="ARBA" id="ARBA00022692"/>
    </source>
</evidence>
<dbReference type="AlphaFoldDB" id="A0A4R6ZRD7"/>
<keyword evidence="5 8" id="KW-0812">Transmembrane</keyword>
<feature type="transmembrane region" description="Helical" evidence="8">
    <location>
        <begin position="170"/>
        <end position="188"/>
    </location>
</feature>
<dbReference type="STRING" id="1265846.PROCOU_04326"/>
<keyword evidence="4" id="KW-1003">Cell membrane</keyword>
<feature type="transmembrane region" description="Helical" evidence="8">
    <location>
        <begin position="50"/>
        <end position="69"/>
    </location>
</feature>
<feature type="transmembrane region" description="Helical" evidence="8">
    <location>
        <begin position="408"/>
        <end position="424"/>
    </location>
</feature>
<dbReference type="PROSITE" id="PS01116">
    <property type="entry name" value="XANTH_URACIL_PERMASE"/>
    <property type="match status" value="1"/>
</dbReference>
<evidence type="ECO:0000256" key="2">
    <source>
        <dbReference type="ARBA" id="ARBA00008821"/>
    </source>
</evidence>
<feature type="transmembrane region" description="Helical" evidence="8">
    <location>
        <begin position="26"/>
        <end position="44"/>
    </location>
</feature>
<dbReference type="NCBIfam" id="TIGR00801">
    <property type="entry name" value="ncs2"/>
    <property type="match status" value="1"/>
</dbReference>
<protein>
    <submittedName>
        <fullName evidence="9">Uracil permease</fullName>
    </submittedName>
</protein>
<evidence type="ECO:0000256" key="7">
    <source>
        <dbReference type="ARBA" id="ARBA00023136"/>
    </source>
</evidence>
<accession>A0A4R6ZRD7</accession>
<sequence length="432" mass="45661">MTEETTSEHYVKPVLDIHEKPTWNKWIVLSIQHLFTMFGSTIFVPTVTHLNPSVALISSGLGTLAYLIITRGKIPAYLGSSFAFIAPITMLLAAKSGGGPGAVMVGTFSVGVVYAIVALLVYYVGIEWIQRVLPPIVVGPVIMVIGLSLAPSAAAMAMGTNGGGAYDYKILAVALITLVATIIAMMFFKGFFGLIPILCGFVIGYLVSMAFGLVDYTLIQNASLFQIPDFTIPFVNMDPVVTLTVVFSMAPLAFVTMAEHMGHQLLLNRITNRNFFKDPGLHRSLAADGTASIIASLIGGPPVTTYGENIGVLAITKVYSVFVIGGAAVLAIAFGFIGYINAVITSVPTAVLGGISLLLFGVIATSGLRMMIESRVDLSQNRNMIIASVVLVVGIGGLMINIGSFQLSGMAMAALIGIILNLVIPEKKTAHK</sequence>
<dbReference type="OrthoDB" id="9779092at2"/>
<proteinExistence type="inferred from homology"/>
<feature type="transmembrane region" description="Helical" evidence="8">
    <location>
        <begin position="195"/>
        <end position="219"/>
    </location>
</feature>
<dbReference type="RefSeq" id="WP_036069748.1">
    <property type="nucleotide sequence ID" value="NZ_JAASUO010000001.1"/>
</dbReference>
<dbReference type="InterPro" id="IPR006042">
    <property type="entry name" value="Xan_ur_permease"/>
</dbReference>
<evidence type="ECO:0000313" key="10">
    <source>
        <dbReference type="Proteomes" id="UP000295558"/>
    </source>
</evidence>
<evidence type="ECO:0000256" key="1">
    <source>
        <dbReference type="ARBA" id="ARBA00004651"/>
    </source>
</evidence>
<dbReference type="EMBL" id="SNZK01000001">
    <property type="protein sequence ID" value="TDR55227.1"/>
    <property type="molecule type" value="Genomic_DNA"/>
</dbReference>
<comment type="similarity">
    <text evidence="2">Belongs to the nucleobase:cation symporter-2 (NCS2) (TC 2.A.40) family.</text>
</comment>
<evidence type="ECO:0000313" key="9">
    <source>
        <dbReference type="EMBL" id="TDR55227.1"/>
    </source>
</evidence>